<dbReference type="Proteomes" id="UP000789405">
    <property type="component" value="Unassembled WGS sequence"/>
</dbReference>
<accession>A0A9N9JJU8</accession>
<protein>
    <submittedName>
        <fullName evidence="1">22923_t:CDS:1</fullName>
    </submittedName>
</protein>
<keyword evidence="2" id="KW-1185">Reference proteome</keyword>
<name>A0A9N9JJU8_9GLOM</name>
<organism evidence="1 2">
    <name type="scientific">Dentiscutata erythropus</name>
    <dbReference type="NCBI Taxonomy" id="1348616"/>
    <lineage>
        <taxon>Eukaryota</taxon>
        <taxon>Fungi</taxon>
        <taxon>Fungi incertae sedis</taxon>
        <taxon>Mucoromycota</taxon>
        <taxon>Glomeromycotina</taxon>
        <taxon>Glomeromycetes</taxon>
        <taxon>Diversisporales</taxon>
        <taxon>Gigasporaceae</taxon>
        <taxon>Dentiscutata</taxon>
    </lineage>
</organism>
<feature type="non-terminal residue" evidence="1">
    <location>
        <position position="262"/>
    </location>
</feature>
<sequence>MDLTHTLVSSIFLETHSEIYSLAKEFNQLKTSYQTSNDYELEFKEKLETEESPSENVELSDVQDNKKMKDNEEIQQFDNQIITPLQIETFQRIFAQHPIEENNEEPEVNEQLTTLLDQQEKDAFFLTLRTLICCKTKKCLTKIDHEFAFQTFDNIRKLSKTEYNMVILGMLHIMARGKETQYLTVKYTFNNSEICEKAFQTIYSLSAKKWKTIRSHYQVNGIKPIVHALSGRRSYHALSFSTILNVLTFIINYANCHGLPSP</sequence>
<comment type="caution">
    <text evidence="1">The sequence shown here is derived from an EMBL/GenBank/DDBJ whole genome shotgun (WGS) entry which is preliminary data.</text>
</comment>
<gene>
    <name evidence="1" type="ORF">DERYTH_LOCUS20397</name>
</gene>
<reference evidence="1" key="1">
    <citation type="submission" date="2021-06" db="EMBL/GenBank/DDBJ databases">
        <authorList>
            <person name="Kallberg Y."/>
            <person name="Tangrot J."/>
            <person name="Rosling A."/>
        </authorList>
    </citation>
    <scope>NUCLEOTIDE SEQUENCE</scope>
    <source>
        <strain evidence="1">MA453B</strain>
    </source>
</reference>
<dbReference type="AlphaFoldDB" id="A0A9N9JJU8"/>
<evidence type="ECO:0000313" key="1">
    <source>
        <dbReference type="EMBL" id="CAG8785916.1"/>
    </source>
</evidence>
<dbReference type="EMBL" id="CAJVPY010023961">
    <property type="protein sequence ID" value="CAG8785916.1"/>
    <property type="molecule type" value="Genomic_DNA"/>
</dbReference>
<dbReference type="OrthoDB" id="2418329at2759"/>
<evidence type="ECO:0000313" key="2">
    <source>
        <dbReference type="Proteomes" id="UP000789405"/>
    </source>
</evidence>
<proteinExistence type="predicted"/>